<name>A0ABV6Y9Y0_9HYPH</name>
<reference evidence="4 5" key="1">
    <citation type="submission" date="2024-09" db="EMBL/GenBank/DDBJ databases">
        <title>Nodulacao em especies de Leguminosae Basais da Amazonia e Caracterizacao dos Rizobios e Bacterias Associadas aos Nodulos.</title>
        <authorList>
            <person name="Jambeiro I.C.A."/>
            <person name="Lopes I.S."/>
            <person name="Aguiar E.R.G.R."/>
            <person name="Santos A.F.J."/>
            <person name="Dos Santos J.M.F."/>
            <person name="Gross E."/>
        </authorList>
    </citation>
    <scope>NUCLEOTIDE SEQUENCE [LARGE SCALE GENOMIC DNA]</scope>
    <source>
        <strain evidence="4 5">BRUESC1165</strain>
    </source>
</reference>
<feature type="domain" description="PRC-barrel" evidence="3">
    <location>
        <begin position="153"/>
        <end position="227"/>
    </location>
</feature>
<dbReference type="Proteomes" id="UP001593940">
    <property type="component" value="Unassembled WGS sequence"/>
</dbReference>
<organism evidence="4 5">
    <name type="scientific">Microvirga arabica</name>
    <dbReference type="NCBI Taxonomy" id="1128671"/>
    <lineage>
        <taxon>Bacteria</taxon>
        <taxon>Pseudomonadati</taxon>
        <taxon>Pseudomonadota</taxon>
        <taxon>Alphaproteobacteria</taxon>
        <taxon>Hyphomicrobiales</taxon>
        <taxon>Methylobacteriaceae</taxon>
        <taxon>Microvirga</taxon>
    </lineage>
</organism>
<dbReference type="RefSeq" id="WP_377030156.1">
    <property type="nucleotide sequence ID" value="NZ_JBHOMY010000041.1"/>
</dbReference>
<dbReference type="EMBL" id="JBHOMY010000041">
    <property type="protein sequence ID" value="MFC1458070.1"/>
    <property type="molecule type" value="Genomic_DNA"/>
</dbReference>
<dbReference type="SUPFAM" id="SSF50346">
    <property type="entry name" value="PRC-barrel domain"/>
    <property type="match status" value="1"/>
</dbReference>
<protein>
    <submittedName>
        <fullName evidence="4">PRC-barrel domain-containing protein</fullName>
    </submittedName>
</protein>
<dbReference type="InterPro" id="IPR027275">
    <property type="entry name" value="PRC-brl_dom"/>
</dbReference>
<dbReference type="PANTHER" id="PTHR36505:SF1">
    <property type="entry name" value="BLR1072 PROTEIN"/>
    <property type="match status" value="1"/>
</dbReference>
<feature type="compositionally biased region" description="Basic and acidic residues" evidence="1">
    <location>
        <begin position="129"/>
        <end position="142"/>
    </location>
</feature>
<keyword evidence="2" id="KW-0472">Membrane</keyword>
<feature type="transmembrane region" description="Helical" evidence="2">
    <location>
        <begin position="104"/>
        <end position="124"/>
    </location>
</feature>
<gene>
    <name evidence="4" type="ORF">ACETIH_15400</name>
</gene>
<feature type="region of interest" description="Disordered" evidence="1">
    <location>
        <begin position="129"/>
        <end position="154"/>
    </location>
</feature>
<dbReference type="Gene3D" id="2.30.30.240">
    <property type="entry name" value="PRC-barrel domain"/>
    <property type="match status" value="1"/>
</dbReference>
<comment type="caution">
    <text evidence="4">The sequence shown here is derived from an EMBL/GenBank/DDBJ whole genome shotgun (WGS) entry which is preliminary data.</text>
</comment>
<evidence type="ECO:0000256" key="1">
    <source>
        <dbReference type="SAM" id="MobiDB-lite"/>
    </source>
</evidence>
<keyword evidence="2" id="KW-0812">Transmembrane</keyword>
<keyword evidence="5" id="KW-1185">Reference proteome</keyword>
<dbReference type="Pfam" id="PF05239">
    <property type="entry name" value="PRC"/>
    <property type="match status" value="1"/>
</dbReference>
<accession>A0ABV6Y9Y0</accession>
<sequence>MDEKQGTGTGQPGIVQSNAPNQAGGNSTNPQGSAQGSGGATESLVDQARNTAADLADRASDVAREAYDQGQRYVRQAGDRYPQAQRYYQRATQTIGHQVTEAPLVSLLAVGAVGLGMAWIIGGLNRSQERARSRGRTRRDYPGQRSGKPLIESDRVEGTAVYDRSGKRIGTVERVMIDKISGRVAYAVMSFGGFFGVGADEYAVPWRVLDYDPDLGGYRIQITAEQLRSAPSLSRARGQDWPDRQSEQELHDHYQVTYYWVLA</sequence>
<feature type="compositionally biased region" description="Polar residues" evidence="1">
    <location>
        <begin position="14"/>
        <end position="34"/>
    </location>
</feature>
<evidence type="ECO:0000313" key="5">
    <source>
        <dbReference type="Proteomes" id="UP001593940"/>
    </source>
</evidence>
<keyword evidence="2" id="KW-1133">Transmembrane helix</keyword>
<evidence type="ECO:0000259" key="3">
    <source>
        <dbReference type="Pfam" id="PF05239"/>
    </source>
</evidence>
<evidence type="ECO:0000313" key="4">
    <source>
        <dbReference type="EMBL" id="MFC1458070.1"/>
    </source>
</evidence>
<dbReference type="PANTHER" id="PTHR36505">
    <property type="entry name" value="BLR1072 PROTEIN"/>
    <property type="match status" value="1"/>
</dbReference>
<feature type="region of interest" description="Disordered" evidence="1">
    <location>
        <begin position="1"/>
        <end position="46"/>
    </location>
</feature>
<evidence type="ECO:0000256" key="2">
    <source>
        <dbReference type="SAM" id="Phobius"/>
    </source>
</evidence>
<proteinExistence type="predicted"/>
<dbReference type="InterPro" id="IPR011033">
    <property type="entry name" value="PRC_barrel-like_sf"/>
</dbReference>